<protein>
    <submittedName>
        <fullName evidence="2">Uncharacterized protein</fullName>
    </submittedName>
</protein>
<evidence type="ECO:0000313" key="2">
    <source>
        <dbReference type="EMBL" id="RGP61519.1"/>
    </source>
</evidence>
<evidence type="ECO:0000256" key="1">
    <source>
        <dbReference type="SAM" id="MobiDB-lite"/>
    </source>
</evidence>
<keyword evidence="3" id="KW-1185">Reference proteome</keyword>
<proteinExistence type="predicted"/>
<evidence type="ECO:0000313" key="3">
    <source>
        <dbReference type="Proteomes" id="UP000266234"/>
    </source>
</evidence>
<feature type="region of interest" description="Disordered" evidence="1">
    <location>
        <begin position="291"/>
        <end position="347"/>
    </location>
</feature>
<feature type="compositionally biased region" description="Basic and acidic residues" evidence="1">
    <location>
        <begin position="196"/>
        <end position="210"/>
    </location>
</feature>
<reference evidence="2 3" key="1">
    <citation type="journal article" date="2018" name="PLoS Pathog.">
        <title>Evolution of structural diversity of trichothecenes, a family of toxins produced by plant pathogenic and entomopathogenic fungi.</title>
        <authorList>
            <person name="Proctor R.H."/>
            <person name="McCormick S.P."/>
            <person name="Kim H.S."/>
            <person name="Cardoza R.E."/>
            <person name="Stanley A.M."/>
            <person name="Lindo L."/>
            <person name="Kelly A."/>
            <person name="Brown D.W."/>
            <person name="Lee T."/>
            <person name="Vaughan M.M."/>
            <person name="Alexander N.J."/>
            <person name="Busman M."/>
            <person name="Gutierrez S."/>
        </authorList>
    </citation>
    <scope>NUCLEOTIDE SEQUENCE [LARGE SCALE GENOMIC DNA]</scope>
    <source>
        <strain evidence="2 3">NRRL 20695</strain>
    </source>
</reference>
<name>A0A395RP29_9HYPO</name>
<feature type="compositionally biased region" description="Basic and acidic residues" evidence="1">
    <location>
        <begin position="41"/>
        <end position="52"/>
    </location>
</feature>
<feature type="region of interest" description="Disordered" evidence="1">
    <location>
        <begin position="196"/>
        <end position="245"/>
    </location>
</feature>
<dbReference type="OrthoDB" id="5100353at2759"/>
<gene>
    <name evidence="2" type="ORF">FLONG3_10489</name>
</gene>
<dbReference type="EMBL" id="PXOG01000310">
    <property type="protein sequence ID" value="RGP61519.1"/>
    <property type="molecule type" value="Genomic_DNA"/>
</dbReference>
<organism evidence="2 3">
    <name type="scientific">Fusarium longipes</name>
    <dbReference type="NCBI Taxonomy" id="694270"/>
    <lineage>
        <taxon>Eukaryota</taxon>
        <taxon>Fungi</taxon>
        <taxon>Dikarya</taxon>
        <taxon>Ascomycota</taxon>
        <taxon>Pezizomycotina</taxon>
        <taxon>Sordariomycetes</taxon>
        <taxon>Hypocreomycetidae</taxon>
        <taxon>Hypocreales</taxon>
        <taxon>Nectriaceae</taxon>
        <taxon>Fusarium</taxon>
    </lineage>
</organism>
<sequence>MSRRHSSRSQPVSFLGTLGQWVMGTESSHRSPSHGGRPHRHTDAYRHSRLDHAPPGLNLTARQWREYAEYVPERYCTDEEGKDEGSEEARQPLLPVSQVQPDPLRSAWSHSPSSAVTCAHGTIRRRDSPLDCIIGRTTMQEPSNLQLRDEVSYDANNDPIFANFPRSEERRDVGSVVVHQNRYGDDGVIAESFEQRMDEKVSEDDQRESEASVQPLRESQLFNSPRRAPRIQQAGSDVWPTTQDVSDLPIESSRNRISSWRNTVIKVPEGQYVRDQESSVFGGSRMTAWPGPDHGVNAASVAPDDSVTQIATRRYSRDARGSFESRAGDSHSRSSRTGGSRRSHRRH</sequence>
<accession>A0A395RP29</accession>
<dbReference type="AlphaFoldDB" id="A0A395RP29"/>
<dbReference type="Proteomes" id="UP000266234">
    <property type="component" value="Unassembled WGS sequence"/>
</dbReference>
<feature type="compositionally biased region" description="Polar residues" evidence="1">
    <location>
        <begin position="233"/>
        <end position="245"/>
    </location>
</feature>
<feature type="region of interest" description="Disordered" evidence="1">
    <location>
        <begin position="1"/>
        <end position="57"/>
    </location>
</feature>
<feature type="compositionally biased region" description="Basic and acidic residues" evidence="1">
    <location>
        <begin position="315"/>
        <end position="332"/>
    </location>
</feature>
<comment type="caution">
    <text evidence="2">The sequence shown here is derived from an EMBL/GenBank/DDBJ whole genome shotgun (WGS) entry which is preliminary data.</text>
</comment>